<dbReference type="OrthoDB" id="6069173at2759"/>
<comment type="caution">
    <text evidence="2">The sequence shown here is derived from an EMBL/GenBank/DDBJ whole genome shotgun (WGS) entry which is preliminary data.</text>
</comment>
<protein>
    <submittedName>
        <fullName evidence="2">Uncharacterized protein</fullName>
    </submittedName>
</protein>
<feature type="transmembrane region" description="Helical" evidence="1">
    <location>
        <begin position="50"/>
        <end position="72"/>
    </location>
</feature>
<evidence type="ECO:0000256" key="1">
    <source>
        <dbReference type="SAM" id="Phobius"/>
    </source>
</evidence>
<dbReference type="AlphaFoldDB" id="A0A2T7P5F0"/>
<keyword evidence="1" id="KW-0472">Membrane</keyword>
<gene>
    <name evidence="2" type="ORF">C0Q70_11243</name>
</gene>
<evidence type="ECO:0000313" key="2">
    <source>
        <dbReference type="EMBL" id="PVD28649.1"/>
    </source>
</evidence>
<evidence type="ECO:0000313" key="3">
    <source>
        <dbReference type="Proteomes" id="UP000245119"/>
    </source>
</evidence>
<accession>A0A2T7P5F0</accession>
<dbReference type="EMBL" id="PZQS01000006">
    <property type="protein sequence ID" value="PVD28649.1"/>
    <property type="molecule type" value="Genomic_DNA"/>
</dbReference>
<proteinExistence type="predicted"/>
<dbReference type="Proteomes" id="UP000245119">
    <property type="component" value="Linkage Group LG6"/>
</dbReference>
<sequence length="98" mass="11079">MYVARVQVVDWSSLDWLESPRGGKMELDNILGTFFDILVHASNMCVLCSYLTSVHVLFLMAFAQVAACFVLFNPRLAWSSPGALAPWVQRRISPLQFQ</sequence>
<organism evidence="2 3">
    <name type="scientific">Pomacea canaliculata</name>
    <name type="common">Golden apple snail</name>
    <dbReference type="NCBI Taxonomy" id="400727"/>
    <lineage>
        <taxon>Eukaryota</taxon>
        <taxon>Metazoa</taxon>
        <taxon>Spiralia</taxon>
        <taxon>Lophotrochozoa</taxon>
        <taxon>Mollusca</taxon>
        <taxon>Gastropoda</taxon>
        <taxon>Caenogastropoda</taxon>
        <taxon>Architaenioglossa</taxon>
        <taxon>Ampullarioidea</taxon>
        <taxon>Ampullariidae</taxon>
        <taxon>Pomacea</taxon>
    </lineage>
</organism>
<reference evidence="2 3" key="1">
    <citation type="submission" date="2018-04" db="EMBL/GenBank/DDBJ databases">
        <title>The genome of golden apple snail Pomacea canaliculata provides insight into stress tolerance and invasive adaptation.</title>
        <authorList>
            <person name="Liu C."/>
            <person name="Liu B."/>
            <person name="Ren Y."/>
            <person name="Zhang Y."/>
            <person name="Wang H."/>
            <person name="Li S."/>
            <person name="Jiang F."/>
            <person name="Yin L."/>
            <person name="Zhang G."/>
            <person name="Qian W."/>
            <person name="Fan W."/>
        </authorList>
    </citation>
    <scope>NUCLEOTIDE SEQUENCE [LARGE SCALE GENOMIC DNA]</scope>
    <source>
        <strain evidence="2">SZHN2017</strain>
        <tissue evidence="2">Muscle</tissue>
    </source>
</reference>
<keyword evidence="1" id="KW-0812">Transmembrane</keyword>
<keyword evidence="3" id="KW-1185">Reference proteome</keyword>
<name>A0A2T7P5F0_POMCA</name>
<keyword evidence="1" id="KW-1133">Transmembrane helix</keyword>